<keyword evidence="2" id="KW-0581">Phagocytosis</keyword>
<evidence type="ECO:0000256" key="2">
    <source>
        <dbReference type="ARBA" id="ARBA00022907"/>
    </source>
</evidence>
<keyword evidence="3" id="KW-0729">SH3-binding</keyword>
<keyword evidence="7" id="KW-1185">Reference proteome</keyword>
<dbReference type="GO" id="GO:0006915">
    <property type="term" value="P:apoptotic process"/>
    <property type="evidence" value="ECO:0007669"/>
    <property type="project" value="UniProtKB-KW"/>
</dbReference>
<dbReference type="Gene3D" id="6.10.250.810">
    <property type="match status" value="1"/>
</dbReference>
<reference evidence="6" key="1">
    <citation type="submission" date="2021-12" db="EMBL/GenBank/DDBJ databases">
        <authorList>
            <person name="King R."/>
        </authorList>
    </citation>
    <scope>NUCLEOTIDE SEQUENCE</scope>
</reference>
<accession>A0A9P0AP43</accession>
<dbReference type="AlphaFoldDB" id="A0A9P0AP43"/>
<dbReference type="Pfam" id="PF16457">
    <property type="entry name" value="PH_12"/>
    <property type="match status" value="1"/>
</dbReference>
<dbReference type="EMBL" id="OU963870">
    <property type="protein sequence ID" value="CAH0396056.1"/>
    <property type="molecule type" value="Genomic_DNA"/>
</dbReference>
<dbReference type="GO" id="GO:0005886">
    <property type="term" value="C:plasma membrane"/>
    <property type="evidence" value="ECO:0007669"/>
    <property type="project" value="TreeGrafter"/>
</dbReference>
<dbReference type="InterPro" id="IPR011989">
    <property type="entry name" value="ARM-like"/>
</dbReference>
<dbReference type="Pfam" id="PF04727">
    <property type="entry name" value="ELMO_CED12"/>
    <property type="match status" value="1"/>
</dbReference>
<evidence type="ECO:0000259" key="5">
    <source>
        <dbReference type="PROSITE" id="PS51335"/>
    </source>
</evidence>
<dbReference type="GO" id="GO:0007015">
    <property type="term" value="P:actin filament organization"/>
    <property type="evidence" value="ECO:0007669"/>
    <property type="project" value="TreeGrafter"/>
</dbReference>
<dbReference type="GO" id="GO:0048870">
    <property type="term" value="P:cell motility"/>
    <property type="evidence" value="ECO:0007669"/>
    <property type="project" value="TreeGrafter"/>
</dbReference>
<dbReference type="OrthoDB" id="28413at2759"/>
<dbReference type="Proteomes" id="UP001152759">
    <property type="component" value="Chromosome 9"/>
</dbReference>
<dbReference type="InterPro" id="IPR050868">
    <property type="entry name" value="ELMO_domain-containing"/>
</dbReference>
<dbReference type="InterPro" id="IPR016024">
    <property type="entry name" value="ARM-type_fold"/>
</dbReference>
<dbReference type="CDD" id="cd13359">
    <property type="entry name" value="PH_ELMO1_CED-12"/>
    <property type="match status" value="1"/>
</dbReference>
<dbReference type="SUPFAM" id="SSF50729">
    <property type="entry name" value="PH domain-like"/>
    <property type="match status" value="1"/>
</dbReference>
<protein>
    <recommendedName>
        <fullName evidence="5">ELMO domain-containing protein</fullName>
    </recommendedName>
</protein>
<dbReference type="Gene3D" id="2.30.29.30">
    <property type="entry name" value="Pleckstrin-homology domain (PH domain)/Phosphotyrosine-binding domain (PTB)"/>
    <property type="match status" value="1"/>
</dbReference>
<keyword evidence="1" id="KW-0053">Apoptosis</keyword>
<sequence length="729" mass="82959">MNSKQPKMPALKDANIVKIAVEMDDQVPQLIEFNQKQPLAATILELCNAWDLPDASLYALQFSENNYQNYITEKNRNEIKNGSVLKLTFSPSKTAHDILHKLNTGTNEEKVQALQKLSKLSIDTTFAHEFISKQGLQLIVSMIEGGKCKGAVLAYSLVSFVELMYHGIVFWDILECPFIQTVASYVNNQSADAQDHKIVQASLSILESIVLNGNAKKYELVEKEVTFPNLVAHLHNSNPVVQQNAMALINALFLKADLAKRRAVSATLCSKQVRNIILSNIIQPSTEQIGAEMAHQLYVLQTLSLSLLEQRMNSKMDPQDQDAHEKIKELRKIAFETDSNAGNDSAVRRQLGVFAKDYKKLGFKCDINPAQDFMETPPGMLALDCMVYFARTHTESYTKVVLENSCRADEHECPFGRTSVELVRLLCEILRIGEQPSEQATTFHPMFFTHDHPFYEFYCICIVLLNKTWKEMRATIEDFVKVFSVVREQITRALACQPTSMEKFKAKLQLLTYSEITNLWQQERTTREEWESHAQPIVELKEIIMPEILDLIQRNRIGYLVEGTRFTKYSPRGQRVKDKFWYVCLSPNHKVFHYGDCDEKSVPTIEELPNKLDVVDIKALITGKDCPHMRDKGRKTTPQLAFSLSLDSVEMTTLDFVAPDDQVYGYWTDGINALLGNKMTSKETENDLDTLLSMEIKLRLLDAEGIIIPQEPPPVPADPPNYDFCHDMK</sequence>
<dbReference type="Pfam" id="PF11841">
    <property type="entry name" value="ELMO_ARM"/>
    <property type="match status" value="1"/>
</dbReference>
<dbReference type="GO" id="GO:0017124">
    <property type="term" value="F:SH3 domain binding"/>
    <property type="evidence" value="ECO:0007669"/>
    <property type="project" value="UniProtKB-KW"/>
</dbReference>
<dbReference type="PANTHER" id="PTHR12771">
    <property type="entry name" value="ENGULFMENT AND CELL MOTILITY"/>
    <property type="match status" value="1"/>
</dbReference>
<dbReference type="InterPro" id="IPR001849">
    <property type="entry name" value="PH_domain"/>
</dbReference>
<dbReference type="PROSITE" id="PS51335">
    <property type="entry name" value="ELMO"/>
    <property type="match status" value="1"/>
</dbReference>
<dbReference type="InterPro" id="IPR006816">
    <property type="entry name" value="ELMO_dom"/>
</dbReference>
<proteinExistence type="predicted"/>
<evidence type="ECO:0000313" key="6">
    <source>
        <dbReference type="EMBL" id="CAH0396056.1"/>
    </source>
</evidence>
<dbReference type="InterPro" id="IPR024574">
    <property type="entry name" value="ELMO_ARM"/>
</dbReference>
<evidence type="ECO:0000256" key="4">
    <source>
        <dbReference type="ARBA" id="ARBA00024863"/>
    </source>
</evidence>
<dbReference type="PANTHER" id="PTHR12771:SF56">
    <property type="entry name" value="CED-12"/>
    <property type="match status" value="1"/>
</dbReference>
<organism evidence="6 7">
    <name type="scientific">Bemisia tabaci</name>
    <name type="common">Sweetpotato whitefly</name>
    <name type="synonym">Aleurodes tabaci</name>
    <dbReference type="NCBI Taxonomy" id="7038"/>
    <lineage>
        <taxon>Eukaryota</taxon>
        <taxon>Metazoa</taxon>
        <taxon>Ecdysozoa</taxon>
        <taxon>Arthropoda</taxon>
        <taxon>Hexapoda</taxon>
        <taxon>Insecta</taxon>
        <taxon>Pterygota</taxon>
        <taxon>Neoptera</taxon>
        <taxon>Paraneoptera</taxon>
        <taxon>Hemiptera</taxon>
        <taxon>Sternorrhyncha</taxon>
        <taxon>Aleyrodoidea</taxon>
        <taxon>Aleyrodidae</taxon>
        <taxon>Aleyrodinae</taxon>
        <taxon>Bemisia</taxon>
    </lineage>
</organism>
<dbReference type="KEGG" id="btab:109030407"/>
<evidence type="ECO:0000313" key="7">
    <source>
        <dbReference type="Proteomes" id="UP001152759"/>
    </source>
</evidence>
<comment type="function">
    <text evidence="4">Involved in cytoskeletal rearrangements required for phagocytosis of apoptotic cells and cell motility. Acts in association with DOCK1 and CRK. Was initially proposed to be required in complex with DOCK1 to activate Rac Rho small GTPases. May enhance the guanine nucleotide exchange factor (GEF) activity of DOCK1.</text>
</comment>
<evidence type="ECO:0000256" key="1">
    <source>
        <dbReference type="ARBA" id="ARBA00022703"/>
    </source>
</evidence>
<dbReference type="SUPFAM" id="SSF48371">
    <property type="entry name" value="ARM repeat"/>
    <property type="match status" value="1"/>
</dbReference>
<feature type="domain" description="ELMO" evidence="5">
    <location>
        <begin position="322"/>
        <end position="494"/>
    </location>
</feature>
<dbReference type="InterPro" id="IPR011993">
    <property type="entry name" value="PH-like_dom_sf"/>
</dbReference>
<evidence type="ECO:0000256" key="3">
    <source>
        <dbReference type="ARBA" id="ARBA00023036"/>
    </source>
</evidence>
<name>A0A9P0AP43_BEMTA</name>
<dbReference type="Gene3D" id="1.25.10.10">
    <property type="entry name" value="Leucine-rich Repeat Variant"/>
    <property type="match status" value="1"/>
</dbReference>
<dbReference type="GO" id="GO:0006909">
    <property type="term" value="P:phagocytosis"/>
    <property type="evidence" value="ECO:0007669"/>
    <property type="project" value="UniProtKB-KW"/>
</dbReference>
<gene>
    <name evidence="6" type="ORF">BEMITA_LOCUS14163</name>
</gene>